<dbReference type="SUPFAM" id="SSF46785">
    <property type="entry name" value="Winged helix' DNA-binding domain"/>
    <property type="match status" value="1"/>
</dbReference>
<keyword evidence="3" id="KW-0238">DNA-binding</keyword>
<evidence type="ECO:0000313" key="5">
    <source>
        <dbReference type="EMBL" id="EFH08624.1"/>
    </source>
</evidence>
<dbReference type="GO" id="GO:0045892">
    <property type="term" value="P:negative regulation of DNA-templated transcription"/>
    <property type="evidence" value="ECO:0007669"/>
    <property type="project" value="InterPro"/>
</dbReference>
<evidence type="ECO:0000256" key="4">
    <source>
        <dbReference type="ARBA" id="ARBA00023163"/>
    </source>
</evidence>
<dbReference type="GO" id="GO:0003677">
    <property type="term" value="F:DNA binding"/>
    <property type="evidence" value="ECO:0007669"/>
    <property type="project" value="UniProtKB-KW"/>
</dbReference>
<accession>D5Q0D6</accession>
<dbReference type="PIRSF" id="PIRSF019455">
    <property type="entry name" value="CopR_AtkY"/>
    <property type="match status" value="1"/>
</dbReference>
<evidence type="ECO:0000256" key="2">
    <source>
        <dbReference type="ARBA" id="ARBA00023015"/>
    </source>
</evidence>
<evidence type="ECO:0000313" key="6">
    <source>
        <dbReference type="Proteomes" id="UP000003227"/>
    </source>
</evidence>
<dbReference type="Gene3D" id="1.10.4040.10">
    <property type="entry name" value="Penicillinase repressor domain"/>
    <property type="match status" value="1"/>
</dbReference>
<organism evidence="5 6">
    <name type="scientific">Clostridioides difficile NAP08</name>
    <dbReference type="NCBI Taxonomy" id="525259"/>
    <lineage>
        <taxon>Bacteria</taxon>
        <taxon>Bacillati</taxon>
        <taxon>Bacillota</taxon>
        <taxon>Clostridia</taxon>
        <taxon>Peptostreptococcales</taxon>
        <taxon>Peptostreptococcaceae</taxon>
        <taxon>Clostridioides</taxon>
    </lineage>
</organism>
<sequence length="132" mass="15327">MTIVITIFEERFYMEIKLFDSELKVMEVLWERGESKAGELVKILKEETGWNRNTTYTVIKKLVSKGAIERIEPNFVCKALISKEEVQKQETETLINKMFGGSSEKFLSAFINKENLSSDEITKLKQIVEKLK</sequence>
<reference evidence="5 6" key="1">
    <citation type="submission" date="2010-05" db="EMBL/GenBank/DDBJ databases">
        <authorList>
            <person name="Qin X."/>
            <person name="Bachman B."/>
            <person name="Battles P."/>
            <person name="Bell A."/>
            <person name="Bess C."/>
            <person name="Bickham C."/>
            <person name="Chaboub L."/>
            <person name="Chen D."/>
            <person name="Coyle M."/>
            <person name="Deiros D.R."/>
            <person name="Dinh H."/>
            <person name="Forbes L."/>
            <person name="Fowler G."/>
            <person name="Francisco L."/>
            <person name="Fu Q."/>
            <person name="Gubbala S."/>
            <person name="Hale W."/>
            <person name="Han Y."/>
            <person name="Hemphill L."/>
            <person name="Highlander S.K."/>
            <person name="Hirani K."/>
            <person name="Hogues M."/>
            <person name="Jackson L."/>
            <person name="Jakkamsetti A."/>
            <person name="Javaid M."/>
            <person name="Jiang H."/>
            <person name="Korchina V."/>
            <person name="Kovar C."/>
            <person name="Lara F."/>
            <person name="Lee S."/>
            <person name="Mata R."/>
            <person name="Mathew T."/>
            <person name="Moen C."/>
            <person name="Morales K."/>
            <person name="Munidasa M."/>
            <person name="Nazareth L."/>
            <person name="Ngo R."/>
            <person name="Nguyen L."/>
            <person name="Okwuonu G."/>
            <person name="Ongeri F."/>
            <person name="Patil S."/>
            <person name="Petrosino J."/>
            <person name="Pham C."/>
            <person name="Pham P."/>
            <person name="Pu L.-L."/>
            <person name="Puazo M."/>
            <person name="Raj R."/>
            <person name="Reid J."/>
            <person name="Rouhana J."/>
            <person name="Saada N."/>
            <person name="Shang Y."/>
            <person name="Simmons D."/>
            <person name="Thornton R."/>
            <person name="Warren J."/>
            <person name="Weissenberger G."/>
            <person name="Zhang J."/>
            <person name="Zhang L."/>
            <person name="Zhou C."/>
            <person name="Zhu D."/>
            <person name="Muzny D."/>
            <person name="Worley K."/>
            <person name="Gibbs R."/>
        </authorList>
    </citation>
    <scope>NUCLEOTIDE SEQUENCE [LARGE SCALE GENOMIC DNA]</scope>
    <source>
        <strain evidence="5 6">NAP08</strain>
    </source>
</reference>
<evidence type="ECO:0000256" key="1">
    <source>
        <dbReference type="ARBA" id="ARBA00011046"/>
    </source>
</evidence>
<comment type="caution">
    <text evidence="5">The sequence shown here is derived from an EMBL/GenBank/DDBJ whole genome shotgun (WGS) entry which is preliminary data.</text>
</comment>
<dbReference type="Proteomes" id="UP000003227">
    <property type="component" value="Unassembled WGS sequence"/>
</dbReference>
<dbReference type="HOGENOM" id="CLU_119090_2_0_9"/>
<dbReference type="Pfam" id="PF03965">
    <property type="entry name" value="Penicillinase_R"/>
    <property type="match status" value="1"/>
</dbReference>
<name>D5Q0D6_CLODI</name>
<comment type="similarity">
    <text evidence="1">Belongs to the BlaI transcriptional regulatory family.</text>
</comment>
<dbReference type="InterPro" id="IPR036388">
    <property type="entry name" value="WH-like_DNA-bd_sf"/>
</dbReference>
<keyword evidence="2" id="KW-0805">Transcription regulation</keyword>
<dbReference type="Gene3D" id="1.10.10.10">
    <property type="entry name" value="Winged helix-like DNA-binding domain superfamily/Winged helix DNA-binding domain"/>
    <property type="match status" value="1"/>
</dbReference>
<keyword evidence="4" id="KW-0804">Transcription</keyword>
<proteinExistence type="inferred from homology"/>
<dbReference type="EMBL" id="ADNX01000010">
    <property type="protein sequence ID" value="EFH08624.1"/>
    <property type="molecule type" value="Genomic_DNA"/>
</dbReference>
<dbReference type="InterPro" id="IPR036390">
    <property type="entry name" value="WH_DNA-bd_sf"/>
</dbReference>
<protein>
    <submittedName>
        <fullName evidence="5">Transcriptional regulator, BlaI/MecI/CopY family</fullName>
    </submittedName>
</protein>
<dbReference type="AlphaFoldDB" id="D5Q0D6"/>
<gene>
    <name evidence="5" type="ORF">HMPREF0220_0368</name>
</gene>
<dbReference type="InterPro" id="IPR005650">
    <property type="entry name" value="BlaI_family"/>
</dbReference>
<evidence type="ECO:0000256" key="3">
    <source>
        <dbReference type="ARBA" id="ARBA00023125"/>
    </source>
</evidence>